<dbReference type="AlphaFoldDB" id="A0A1G5Q815"/>
<dbReference type="Proteomes" id="UP000199648">
    <property type="component" value="Unassembled WGS sequence"/>
</dbReference>
<accession>A0A1G5Q815</accession>
<feature type="region of interest" description="Disordered" evidence="1">
    <location>
        <begin position="25"/>
        <end position="58"/>
    </location>
</feature>
<sequence length="58" mass="6156">MRSGTRWAAAIILMAMFAIGGCEREGPAERAGEEVDEAVEETGEGIEELGEGAEEQTN</sequence>
<name>A0A1G5Q815_9GAMM</name>
<organism evidence="2 3">
    <name type="scientific">Thiohalomonas denitrificans</name>
    <dbReference type="NCBI Taxonomy" id="415747"/>
    <lineage>
        <taxon>Bacteria</taxon>
        <taxon>Pseudomonadati</taxon>
        <taxon>Pseudomonadota</taxon>
        <taxon>Gammaproteobacteria</taxon>
        <taxon>Thiohalomonadales</taxon>
        <taxon>Thiohalomonadaceae</taxon>
        <taxon>Thiohalomonas</taxon>
    </lineage>
</organism>
<gene>
    <name evidence="2" type="ORF">SAMN03097708_01502</name>
</gene>
<proteinExistence type="predicted"/>
<dbReference type="STRING" id="415747.SAMN03097708_01502"/>
<evidence type="ECO:0000313" key="3">
    <source>
        <dbReference type="Proteomes" id="UP000199648"/>
    </source>
</evidence>
<dbReference type="EMBL" id="FMWD01000004">
    <property type="protein sequence ID" value="SCZ57758.1"/>
    <property type="molecule type" value="Genomic_DNA"/>
</dbReference>
<feature type="compositionally biased region" description="Acidic residues" evidence="1">
    <location>
        <begin position="34"/>
        <end position="58"/>
    </location>
</feature>
<evidence type="ECO:0000256" key="1">
    <source>
        <dbReference type="SAM" id="MobiDB-lite"/>
    </source>
</evidence>
<dbReference type="PROSITE" id="PS51257">
    <property type="entry name" value="PROKAR_LIPOPROTEIN"/>
    <property type="match status" value="1"/>
</dbReference>
<keyword evidence="3" id="KW-1185">Reference proteome</keyword>
<reference evidence="2 3" key="1">
    <citation type="submission" date="2016-10" db="EMBL/GenBank/DDBJ databases">
        <authorList>
            <person name="de Groot N.N."/>
        </authorList>
    </citation>
    <scope>NUCLEOTIDE SEQUENCE [LARGE SCALE GENOMIC DNA]</scope>
    <source>
        <strain evidence="2 3">HLD2</strain>
    </source>
</reference>
<evidence type="ECO:0000313" key="2">
    <source>
        <dbReference type="EMBL" id="SCZ57758.1"/>
    </source>
</evidence>
<protein>
    <submittedName>
        <fullName evidence="2">Uncharacterized protein</fullName>
    </submittedName>
</protein>
<dbReference type="RefSeq" id="WP_175452482.1">
    <property type="nucleotide sequence ID" value="NZ_FMWD01000004.1"/>
</dbReference>